<keyword evidence="1" id="KW-0812">Transmembrane</keyword>
<dbReference type="EMBL" id="JAFBDT010000010">
    <property type="protein sequence ID" value="MBM7561982.1"/>
    <property type="molecule type" value="Genomic_DNA"/>
</dbReference>
<evidence type="ECO:0000313" key="2">
    <source>
        <dbReference type="EMBL" id="MBM7561982.1"/>
    </source>
</evidence>
<sequence length="322" mass="35095">MCPRKISAFFYMLISIFYSAIMFASHYRFSHFAVVILILIPTTATVIETIVFSKEDWTQDCTPTTERSFEHFYSVIGGAFITYSLAYIGFSPLMASAITGLLGAKFLKKDAVAVFTGTFVGMSSIHVFGFSDLLMAAIISGLLYVYGKEAFQGIGGKLGTTAFLGVTFTALVSNLESFHFIGAGIDITHMVYTPFMLIPTVLSGAFGALATDYLSRRLHHNTVIASSLIALLSEWILILILPNYAALLSLSIYCGTFVGMGSKTHLPTWHYYAFAGGLSGFLFFQSLPIFIGFGGKLGISAFVATLTVKFLLTSFKLKPIDL</sequence>
<keyword evidence="1" id="KW-0472">Membrane</keyword>
<reference evidence="2 3" key="1">
    <citation type="submission" date="2021-01" db="EMBL/GenBank/DDBJ databases">
        <title>Genomic Encyclopedia of Type Strains, Phase IV (KMG-IV): sequencing the most valuable type-strain genomes for metagenomic binning, comparative biology and taxonomic classification.</title>
        <authorList>
            <person name="Goeker M."/>
        </authorList>
    </citation>
    <scope>NUCLEOTIDE SEQUENCE [LARGE SCALE GENOMIC DNA]</scope>
    <source>
        <strain evidence="2 3">DSM 24436</strain>
    </source>
</reference>
<feature type="transmembrane region" description="Helical" evidence="1">
    <location>
        <begin position="32"/>
        <end position="52"/>
    </location>
</feature>
<proteinExistence type="predicted"/>
<protein>
    <submittedName>
        <fullName evidence="2">Uncharacterized protein</fullName>
    </submittedName>
</protein>
<evidence type="ECO:0000256" key="1">
    <source>
        <dbReference type="SAM" id="Phobius"/>
    </source>
</evidence>
<evidence type="ECO:0000313" key="3">
    <source>
        <dbReference type="Proteomes" id="UP000767854"/>
    </source>
</evidence>
<gene>
    <name evidence="2" type="ORF">JOC49_001525</name>
</gene>
<organism evidence="2 3">
    <name type="scientific">Fusibacter tunisiensis</name>
    <dbReference type="NCBI Taxonomy" id="1008308"/>
    <lineage>
        <taxon>Bacteria</taxon>
        <taxon>Bacillati</taxon>
        <taxon>Bacillota</taxon>
        <taxon>Clostridia</taxon>
        <taxon>Eubacteriales</taxon>
        <taxon>Eubacteriales Family XII. Incertae Sedis</taxon>
        <taxon>Fusibacter</taxon>
    </lineage>
</organism>
<name>A0ABS2MRF0_9FIRM</name>
<dbReference type="Proteomes" id="UP000767854">
    <property type="component" value="Unassembled WGS sequence"/>
</dbReference>
<dbReference type="RefSeq" id="WP_204663975.1">
    <property type="nucleotide sequence ID" value="NZ_JAFBDT010000010.1"/>
</dbReference>
<keyword evidence="3" id="KW-1185">Reference proteome</keyword>
<feature type="transmembrane region" description="Helical" evidence="1">
    <location>
        <begin position="72"/>
        <end position="90"/>
    </location>
</feature>
<feature type="transmembrane region" description="Helical" evidence="1">
    <location>
        <begin position="134"/>
        <end position="151"/>
    </location>
</feature>
<keyword evidence="1" id="KW-1133">Transmembrane helix</keyword>
<feature type="transmembrane region" description="Helical" evidence="1">
    <location>
        <begin position="269"/>
        <end position="291"/>
    </location>
</feature>
<feature type="transmembrane region" description="Helical" evidence="1">
    <location>
        <begin position="6"/>
        <end position="25"/>
    </location>
</feature>
<comment type="caution">
    <text evidence="2">The sequence shown here is derived from an EMBL/GenBank/DDBJ whole genome shotgun (WGS) entry which is preliminary data.</text>
</comment>
<feature type="transmembrane region" description="Helical" evidence="1">
    <location>
        <begin position="297"/>
        <end position="315"/>
    </location>
</feature>
<accession>A0ABS2MRF0</accession>
<feature type="transmembrane region" description="Helical" evidence="1">
    <location>
        <begin position="191"/>
        <end position="210"/>
    </location>
</feature>